<evidence type="ECO:0000256" key="35">
    <source>
        <dbReference type="ARBA" id="ARBA00048656"/>
    </source>
</evidence>
<comment type="catalytic activity">
    <reaction evidence="32">
        <text>1,2,3-tri-(9Z-octadecenoyl)-glycerol + H2O = di-(9Z)-octadecenoylglycerol + (9Z)-octadecenoate + H(+)</text>
        <dbReference type="Rhea" id="RHEA:38575"/>
        <dbReference type="ChEBI" id="CHEBI:15377"/>
        <dbReference type="ChEBI" id="CHEBI:15378"/>
        <dbReference type="ChEBI" id="CHEBI:30823"/>
        <dbReference type="ChEBI" id="CHEBI:53753"/>
        <dbReference type="ChEBI" id="CHEBI:75945"/>
    </reaction>
    <physiologicalReaction direction="left-to-right" evidence="32">
        <dbReference type="Rhea" id="RHEA:38576"/>
    </physiologicalReaction>
</comment>
<evidence type="ECO:0000256" key="11">
    <source>
        <dbReference type="ARBA" id="ARBA00023136"/>
    </source>
</evidence>
<comment type="catalytic activity">
    <reaction evidence="28">
        <text>1,2-di-(9Z-octadecenoyl)-sn-glycero-3-phosphocholine + H2O = 1-(9Z-octadecenoyl)-sn-glycero-3-phosphocholine + (9Z)-octadecenoate + H(+)</text>
        <dbReference type="Rhea" id="RHEA:40923"/>
        <dbReference type="ChEBI" id="CHEBI:15377"/>
        <dbReference type="ChEBI" id="CHEBI:15378"/>
        <dbReference type="ChEBI" id="CHEBI:28610"/>
        <dbReference type="ChEBI" id="CHEBI:30823"/>
        <dbReference type="ChEBI" id="CHEBI:74669"/>
    </reaction>
    <physiologicalReaction direction="left-to-right" evidence="28">
        <dbReference type="Rhea" id="RHEA:40924"/>
    </physiologicalReaction>
</comment>
<evidence type="ECO:0000256" key="39">
    <source>
        <dbReference type="ARBA" id="ARBA00048939"/>
    </source>
</evidence>
<evidence type="ECO:0000256" key="20">
    <source>
        <dbReference type="ARBA" id="ARBA00045916"/>
    </source>
</evidence>
<evidence type="ECO:0000256" key="33">
    <source>
        <dbReference type="ARBA" id="ARBA00048454"/>
    </source>
</evidence>
<keyword evidence="4" id="KW-1003">Cell membrane</keyword>
<dbReference type="InterPro" id="IPR038885">
    <property type="entry name" value="PLB1"/>
</dbReference>
<comment type="catalytic activity">
    <reaction evidence="27">
        <text>a 1-O-alkyl-2-acyl-sn-glycero-3-phosphocholine + H2O = a 1-O-alkyl-sn-glycero-3-phosphocholine + a fatty acid + H(+)</text>
        <dbReference type="Rhea" id="RHEA:36231"/>
        <dbReference type="ChEBI" id="CHEBI:15377"/>
        <dbReference type="ChEBI" id="CHEBI:15378"/>
        <dbReference type="ChEBI" id="CHEBI:28868"/>
        <dbReference type="ChEBI" id="CHEBI:30909"/>
        <dbReference type="ChEBI" id="CHEBI:36702"/>
        <dbReference type="EC" id="3.1.1.4"/>
    </reaction>
    <physiologicalReaction direction="left-to-right" evidence="27">
        <dbReference type="Rhea" id="RHEA:36232"/>
    </physiologicalReaction>
</comment>
<dbReference type="FunFam" id="3.40.50.1110:FF:000005">
    <property type="entry name" value="Phospholipase B1"/>
    <property type="match status" value="1"/>
</dbReference>
<comment type="catalytic activity">
    <reaction evidence="33">
        <text>a 1-acyl-sn-glycero-3-phosphocholine + H2O = sn-glycerol 3-phosphocholine + a fatty acid + H(+)</text>
        <dbReference type="Rhea" id="RHEA:15177"/>
        <dbReference type="ChEBI" id="CHEBI:15377"/>
        <dbReference type="ChEBI" id="CHEBI:15378"/>
        <dbReference type="ChEBI" id="CHEBI:16870"/>
        <dbReference type="ChEBI" id="CHEBI:28868"/>
        <dbReference type="ChEBI" id="CHEBI:58168"/>
        <dbReference type="EC" id="3.1.1.5"/>
    </reaction>
    <physiologicalReaction direction="left-to-right" evidence="33">
        <dbReference type="Rhea" id="RHEA:15178"/>
    </physiologicalReaction>
</comment>
<evidence type="ECO:0000256" key="34">
    <source>
        <dbReference type="ARBA" id="ARBA00048613"/>
    </source>
</evidence>
<name>A0A813Z8K4_9BILA</name>
<dbReference type="GO" id="GO:0004806">
    <property type="term" value="F:triacylglycerol lipase activity"/>
    <property type="evidence" value="ECO:0007669"/>
    <property type="project" value="UniProtKB-EC"/>
</dbReference>
<evidence type="ECO:0000313" key="45">
    <source>
        <dbReference type="Proteomes" id="UP000663879"/>
    </source>
</evidence>
<comment type="catalytic activity">
    <reaction evidence="39">
        <text>1-hexadecanoyl-2-(9Z)-octadecenoyl-3-octadecanoyl-sn-glycerol + H2O = 1-hexadecanoyl-3-octadecanoyl-sn-glycerol + (9Z)-octadecenoate + H(+)</text>
        <dbReference type="Rhea" id="RHEA:41103"/>
        <dbReference type="ChEBI" id="CHEBI:15377"/>
        <dbReference type="ChEBI" id="CHEBI:15378"/>
        <dbReference type="ChEBI" id="CHEBI:30823"/>
        <dbReference type="ChEBI" id="CHEBI:77623"/>
        <dbReference type="ChEBI" id="CHEBI:77624"/>
    </reaction>
    <physiologicalReaction direction="left-to-right" evidence="39">
        <dbReference type="Rhea" id="RHEA:41104"/>
    </physiologicalReaction>
</comment>
<evidence type="ECO:0000256" key="5">
    <source>
        <dbReference type="ARBA" id="ARBA00022692"/>
    </source>
</evidence>
<sequence length="401" mass="45314">MKFFLIFLVVFGTFNQNILAFNLDEYVEAIQTFTNDSKLIEDFEKNLEYLLQIEPNYFDYVPKATFDCTTELQSTETPTSVHKLRPGDIKVMAAVGDSLTASLGSNARTILGLLIEYRGRSWSIGGNDNVEKLITLPNLFKKFNPDLKGFSTGNTFVLTTKTGKGLNVAVSGQEANHVPDQIRTLVDRLKSDSKIDFQNDWKLVTIFVGGNDLCDYCKDRELHNPLAYASYLQHALDILYKEVPRVFVNLVSVLNVNDVKYLNRGLVCSLLHKRVCPCAAYPESPEAEKELSEYIDGYHNFTRAVVDSGRYDSRDDFAVVLQPFFQDYRLPKLSDGNVDFSFFAPDCFHFSTKGQASAAIGLWNNMLQPVGKKSNTWSPNDPILCPSKNQPYLFTKQNSNF</sequence>
<feature type="chain" id="PRO_5032401707" description="Phospholipase B1, membrane-associated" evidence="43">
    <location>
        <begin position="21"/>
        <end position="401"/>
    </location>
</feature>
<dbReference type="GO" id="GO:0006644">
    <property type="term" value="P:phospholipid metabolic process"/>
    <property type="evidence" value="ECO:0007669"/>
    <property type="project" value="TreeGrafter"/>
</dbReference>
<evidence type="ECO:0000256" key="23">
    <source>
        <dbReference type="ARBA" id="ARBA00047438"/>
    </source>
</evidence>
<protein>
    <recommendedName>
        <fullName evidence="3">Phospholipase B1, membrane-associated</fullName>
    </recommendedName>
    <alternativeName>
        <fullName evidence="16">Lysophospholipase</fullName>
    </alternativeName>
    <alternativeName>
        <fullName evidence="17">Phospholipase A2</fullName>
    </alternativeName>
    <alternativeName>
        <fullName evidence="19">Phospholipase B/lipase</fullName>
    </alternativeName>
    <alternativeName>
        <fullName evidence="18">Triacylglycerol lipase</fullName>
    </alternativeName>
</protein>
<comment type="catalytic activity">
    <reaction evidence="24">
        <text>1-hexadecanoyl-2-(9Z)-octadecenoyl-3-octadecanoyl-sn-glycerol + H2O = 1-hexadecanoyl-2-(9Z-octadecenoyl)-sn-glycerol + octadecanoate + H(+)</text>
        <dbReference type="Rhea" id="RHEA:41111"/>
        <dbReference type="ChEBI" id="CHEBI:15377"/>
        <dbReference type="ChEBI" id="CHEBI:15378"/>
        <dbReference type="ChEBI" id="CHEBI:25629"/>
        <dbReference type="ChEBI" id="CHEBI:75466"/>
        <dbReference type="ChEBI" id="CHEBI:77623"/>
    </reaction>
    <physiologicalReaction direction="left-to-right" evidence="24">
        <dbReference type="Rhea" id="RHEA:41112"/>
    </physiologicalReaction>
</comment>
<comment type="catalytic activity">
    <reaction evidence="29">
        <text>1,2-dihexadecanoyl-sn-glycero-3-phosphocholine + H2O = 1-hexadecanoyl-sn-glycero-3-phosphocholine + hexadecanoate + H(+)</text>
        <dbReference type="Rhea" id="RHEA:41223"/>
        <dbReference type="ChEBI" id="CHEBI:7896"/>
        <dbReference type="ChEBI" id="CHEBI:15377"/>
        <dbReference type="ChEBI" id="CHEBI:15378"/>
        <dbReference type="ChEBI" id="CHEBI:72998"/>
        <dbReference type="ChEBI" id="CHEBI:72999"/>
    </reaction>
    <physiologicalReaction direction="left-to-right" evidence="29">
        <dbReference type="Rhea" id="RHEA:41224"/>
    </physiologicalReaction>
</comment>
<evidence type="ECO:0000256" key="41">
    <source>
        <dbReference type="ARBA" id="ARBA00049372"/>
    </source>
</evidence>
<evidence type="ECO:0000256" key="32">
    <source>
        <dbReference type="ARBA" id="ARBA00048386"/>
    </source>
</evidence>
<dbReference type="InterPro" id="IPR035547">
    <property type="entry name" value="Phospholipase_B"/>
</dbReference>
<evidence type="ECO:0000256" key="24">
    <source>
        <dbReference type="ARBA" id="ARBA00047459"/>
    </source>
</evidence>
<comment type="catalytic activity">
    <reaction evidence="25">
        <text>2,3-di-(9Z)-octadecenoyl-sn-glycerol + H2O = 3-(9Z-octadecenoyl)-sn-glycerol + (9Z)-octadecenoate + H(+)</text>
        <dbReference type="Rhea" id="RHEA:42604"/>
        <dbReference type="ChEBI" id="CHEBI:15377"/>
        <dbReference type="ChEBI" id="CHEBI:15378"/>
        <dbReference type="ChEBI" id="CHEBI:30823"/>
        <dbReference type="ChEBI" id="CHEBI:75824"/>
        <dbReference type="ChEBI" id="CHEBI:75938"/>
    </reaction>
    <physiologicalReaction direction="left-to-right" evidence="25">
        <dbReference type="Rhea" id="RHEA:42605"/>
    </physiologicalReaction>
</comment>
<evidence type="ECO:0000256" key="18">
    <source>
        <dbReference type="ARBA" id="ARBA00031485"/>
    </source>
</evidence>
<comment type="caution">
    <text evidence="44">The sequence shown here is derived from an EMBL/GenBank/DDBJ whole genome shotgun (WGS) entry which is preliminary data.</text>
</comment>
<keyword evidence="8" id="KW-0378">Hydrolase</keyword>
<dbReference type="Gene3D" id="3.40.50.1110">
    <property type="entry name" value="SGNH hydrolase"/>
    <property type="match status" value="1"/>
</dbReference>
<evidence type="ECO:0000256" key="15">
    <source>
        <dbReference type="ARBA" id="ARBA00023422"/>
    </source>
</evidence>
<evidence type="ECO:0000256" key="29">
    <source>
        <dbReference type="ARBA" id="ARBA00048227"/>
    </source>
</evidence>
<dbReference type="PANTHER" id="PTHR21325">
    <property type="entry name" value="PHOSPHOLIPASE B, PLB1"/>
    <property type="match status" value="1"/>
</dbReference>
<comment type="catalytic activity">
    <reaction evidence="40">
        <text>1,2-dihexadecanoyl-sn-glycero-3-phosphocholine + 2 H2O = sn-glycerol 3-phosphocholine + 2 hexadecanoate + 2 H(+)</text>
        <dbReference type="Rhea" id="RHEA:40975"/>
        <dbReference type="ChEBI" id="CHEBI:7896"/>
        <dbReference type="ChEBI" id="CHEBI:15377"/>
        <dbReference type="ChEBI" id="CHEBI:15378"/>
        <dbReference type="ChEBI" id="CHEBI:16870"/>
        <dbReference type="ChEBI" id="CHEBI:72999"/>
    </reaction>
    <physiologicalReaction direction="left-to-right" evidence="40">
        <dbReference type="Rhea" id="RHEA:40976"/>
    </physiologicalReaction>
</comment>
<evidence type="ECO:0000256" key="36">
    <source>
        <dbReference type="ARBA" id="ARBA00048699"/>
    </source>
</evidence>
<evidence type="ECO:0000256" key="4">
    <source>
        <dbReference type="ARBA" id="ARBA00022475"/>
    </source>
</evidence>
<comment type="catalytic activity">
    <reaction evidence="42">
        <text>2-(9Z-octadecenoyl)-glycerol + H2O = glycerol + (9Z)-octadecenoate + H(+)</text>
        <dbReference type="Rhea" id="RHEA:38491"/>
        <dbReference type="ChEBI" id="CHEBI:15377"/>
        <dbReference type="ChEBI" id="CHEBI:15378"/>
        <dbReference type="ChEBI" id="CHEBI:17754"/>
        <dbReference type="ChEBI" id="CHEBI:30823"/>
        <dbReference type="ChEBI" id="CHEBI:73990"/>
    </reaction>
    <physiologicalReaction direction="left-to-right" evidence="42">
        <dbReference type="Rhea" id="RHEA:38492"/>
    </physiologicalReaction>
</comment>
<evidence type="ECO:0000256" key="6">
    <source>
        <dbReference type="ARBA" id="ARBA00022729"/>
    </source>
</evidence>
<comment type="catalytic activity">
    <reaction evidence="26">
        <text>1-hexadecanoyl-2-(9Z-octadecenoyl)-sn-glycero-3-phospho-(1'-sn-glycerol) + H2O = 1-hexadecanoyl-sn-glycero-3-phospho-(1'-sn-glycerol) + (9Z)-octadecenoate + H(+)</text>
        <dbReference type="Rhea" id="RHEA:40919"/>
        <dbReference type="ChEBI" id="CHEBI:15377"/>
        <dbReference type="ChEBI" id="CHEBI:15378"/>
        <dbReference type="ChEBI" id="CHEBI:30823"/>
        <dbReference type="ChEBI" id="CHEBI:72841"/>
        <dbReference type="ChEBI" id="CHEBI:75158"/>
    </reaction>
    <physiologicalReaction direction="left-to-right" evidence="26">
        <dbReference type="Rhea" id="RHEA:40920"/>
    </physiologicalReaction>
</comment>
<evidence type="ECO:0000256" key="17">
    <source>
        <dbReference type="ARBA" id="ARBA00031182"/>
    </source>
</evidence>
<keyword evidence="5" id="KW-0812">Transmembrane</keyword>
<evidence type="ECO:0000256" key="22">
    <source>
        <dbReference type="ARBA" id="ARBA00047363"/>
    </source>
</evidence>
<dbReference type="OrthoDB" id="10265800at2759"/>
<evidence type="ECO:0000256" key="27">
    <source>
        <dbReference type="ARBA" id="ARBA00048049"/>
    </source>
</evidence>
<evidence type="ECO:0000256" key="26">
    <source>
        <dbReference type="ARBA" id="ARBA00048015"/>
    </source>
</evidence>
<evidence type="ECO:0000256" key="13">
    <source>
        <dbReference type="ARBA" id="ARBA00023369"/>
    </source>
</evidence>
<dbReference type="SUPFAM" id="SSF52266">
    <property type="entry name" value="SGNH hydrolase"/>
    <property type="match status" value="1"/>
</dbReference>
<comment type="catalytic activity">
    <reaction evidence="22">
        <text>1,3-dihexadecanoyl-2-(9Z-octadecenoyl)glycerol + H2O = 1-hexadecanoyl-2-(9Z-octadecenoyl)-glycerol + hexadecanoate + H(+)</text>
        <dbReference type="Rhea" id="RHEA:40979"/>
        <dbReference type="ChEBI" id="CHEBI:7896"/>
        <dbReference type="ChEBI" id="CHEBI:15377"/>
        <dbReference type="ChEBI" id="CHEBI:15378"/>
        <dbReference type="ChEBI" id="CHEBI:75585"/>
        <dbReference type="ChEBI" id="CHEBI:75688"/>
    </reaction>
    <physiologicalReaction direction="left-to-right" evidence="22">
        <dbReference type="Rhea" id="RHEA:40980"/>
    </physiologicalReaction>
</comment>
<comment type="catalytic activity">
    <reaction evidence="38">
        <text>1-O-hexadecyl-2-(9Z)-octadecenoyl-sn-glycero-3-phosphocholine + H2O = 1-O-hexadecyl-sn-glycero-3-phosphocholine + (9Z)-octadecenoate + H(+)</text>
        <dbReference type="Rhea" id="RHEA:40915"/>
        <dbReference type="ChEBI" id="CHEBI:15377"/>
        <dbReference type="ChEBI" id="CHEBI:15378"/>
        <dbReference type="ChEBI" id="CHEBI:30823"/>
        <dbReference type="ChEBI" id="CHEBI:34112"/>
        <dbReference type="ChEBI" id="CHEBI:64496"/>
    </reaction>
    <physiologicalReaction direction="left-to-right" evidence="38">
        <dbReference type="Rhea" id="RHEA:40916"/>
    </physiologicalReaction>
</comment>
<dbReference type="InterPro" id="IPR036514">
    <property type="entry name" value="SGNH_hydro_sf"/>
</dbReference>
<keyword evidence="7" id="KW-0677">Repeat</keyword>
<gene>
    <name evidence="44" type="ORF">OXX778_LOCUS11127</name>
</gene>
<comment type="catalytic activity">
    <reaction evidence="35">
        <text>1-hexadecanoyl-sn-glycero-3-phosphocholine + H2O = sn-glycerol 3-phosphocholine + hexadecanoate + H(+)</text>
        <dbReference type="Rhea" id="RHEA:40435"/>
        <dbReference type="ChEBI" id="CHEBI:7896"/>
        <dbReference type="ChEBI" id="CHEBI:15377"/>
        <dbReference type="ChEBI" id="CHEBI:15378"/>
        <dbReference type="ChEBI" id="CHEBI:16870"/>
        <dbReference type="ChEBI" id="CHEBI:72998"/>
    </reaction>
    <physiologicalReaction direction="left-to-right" evidence="35">
        <dbReference type="Rhea" id="RHEA:40436"/>
    </physiologicalReaction>
</comment>
<comment type="function">
    <text evidence="20">Calcium-independent membrane-associated phospholipase that catalyzes complete diacylation of phospholipids by hydrolyzing both sn-1 and sn-2 fatty acyl chains attached to the glycerol backbone (phospholipase B activity). Has dual phospholipase and lysophospholipase activities toward diacylphospholipids. Preferentially cleaves sn-2 ester bonds over sn-1 bonds. Acts as a lipase toward glycerolipid substrates. Hydrolyzes fatty acyl chains of diacylglycerols with preference for the sn-2 position and of triacylglycerols with not positional selectivity. May also hydrolyze long chain retinyl esters such as retinyl palmitate. May contribute to digestion of dietary phospholipids, glycerolipids and retinoids, facilitating lipid absorption at the brush border.</text>
</comment>
<keyword evidence="10" id="KW-0443">Lipid metabolism</keyword>
<evidence type="ECO:0000256" key="16">
    <source>
        <dbReference type="ARBA" id="ARBA00029723"/>
    </source>
</evidence>
<comment type="catalytic activity">
    <reaction evidence="41">
        <text>1,3-di-(9Z-octadecenoyl)-glycerol + H2O = 1-(9Z-octadecenoyl)-glycerol + (9Z)-octadecenoate + H(+)</text>
        <dbReference type="Rhea" id="RHEA:39939"/>
        <dbReference type="ChEBI" id="CHEBI:15377"/>
        <dbReference type="ChEBI" id="CHEBI:15378"/>
        <dbReference type="ChEBI" id="CHEBI:30823"/>
        <dbReference type="ChEBI" id="CHEBI:75342"/>
        <dbReference type="ChEBI" id="CHEBI:75735"/>
    </reaction>
    <physiologicalReaction direction="left-to-right" evidence="41">
        <dbReference type="Rhea" id="RHEA:39940"/>
    </physiologicalReaction>
</comment>
<dbReference type="CDD" id="cd01824">
    <property type="entry name" value="Phospholipase_B_like"/>
    <property type="match status" value="1"/>
</dbReference>
<evidence type="ECO:0000256" key="2">
    <source>
        <dbReference type="ARBA" id="ARBA00009979"/>
    </source>
</evidence>
<evidence type="ECO:0000256" key="8">
    <source>
        <dbReference type="ARBA" id="ARBA00022801"/>
    </source>
</evidence>
<keyword evidence="6 43" id="KW-0732">Signal</keyword>
<comment type="catalytic activity">
    <reaction evidence="31">
        <text>1-octadecanoyl-2-(9Z,12Z)-octadecadienoyl-sn-glycerol + H2O = 1-octadecanoyl-sn-glycerol + (9Z,12Z)-octadecadienoate + H(+)</text>
        <dbReference type="Rhea" id="RHEA:40927"/>
        <dbReference type="ChEBI" id="CHEBI:15377"/>
        <dbReference type="ChEBI" id="CHEBI:15378"/>
        <dbReference type="ChEBI" id="CHEBI:30245"/>
        <dbReference type="ChEBI" id="CHEBI:75550"/>
        <dbReference type="ChEBI" id="CHEBI:77097"/>
    </reaction>
    <physiologicalReaction direction="left-to-right" evidence="31">
        <dbReference type="Rhea" id="RHEA:40928"/>
    </physiologicalReaction>
</comment>
<keyword evidence="11" id="KW-0472">Membrane</keyword>
<evidence type="ECO:0000256" key="12">
    <source>
        <dbReference type="ARBA" id="ARBA00023180"/>
    </source>
</evidence>
<keyword evidence="45" id="KW-1185">Reference proteome</keyword>
<dbReference type="GO" id="GO:0004623">
    <property type="term" value="F:phospholipase A2 activity"/>
    <property type="evidence" value="ECO:0007669"/>
    <property type="project" value="UniProtKB-EC"/>
</dbReference>
<evidence type="ECO:0000256" key="31">
    <source>
        <dbReference type="ARBA" id="ARBA00048374"/>
    </source>
</evidence>
<dbReference type="Pfam" id="PF00657">
    <property type="entry name" value="Lipase_GDSL"/>
    <property type="match status" value="1"/>
</dbReference>
<evidence type="ECO:0000256" key="19">
    <source>
        <dbReference type="ARBA" id="ARBA00033022"/>
    </source>
</evidence>
<evidence type="ECO:0000256" key="38">
    <source>
        <dbReference type="ARBA" id="ARBA00048872"/>
    </source>
</evidence>
<evidence type="ECO:0000256" key="37">
    <source>
        <dbReference type="ARBA" id="ARBA00048869"/>
    </source>
</evidence>
<comment type="catalytic activity">
    <reaction evidence="37">
        <text>1,3-dihexadecanoyl-2-(9Z-octadecenoyl)glycerol + H2O = 1,3-dihexadecanoylglycerol + (9Z)-octadecenoate + H(+)</text>
        <dbReference type="Rhea" id="RHEA:40983"/>
        <dbReference type="ChEBI" id="CHEBI:15377"/>
        <dbReference type="ChEBI" id="CHEBI:15378"/>
        <dbReference type="ChEBI" id="CHEBI:30823"/>
        <dbReference type="ChEBI" id="CHEBI:75688"/>
        <dbReference type="ChEBI" id="CHEBI:77619"/>
    </reaction>
    <physiologicalReaction direction="left-to-right" evidence="37">
        <dbReference type="Rhea" id="RHEA:40984"/>
    </physiologicalReaction>
</comment>
<proteinExistence type="inferred from homology"/>
<evidence type="ECO:0000256" key="21">
    <source>
        <dbReference type="ARBA" id="ARBA00047324"/>
    </source>
</evidence>
<keyword evidence="12" id="KW-0325">Glycoprotein</keyword>
<accession>A0A813Z8K4</accession>
<dbReference type="Proteomes" id="UP000663879">
    <property type="component" value="Unassembled WGS sequence"/>
</dbReference>
<evidence type="ECO:0000256" key="40">
    <source>
        <dbReference type="ARBA" id="ARBA00049363"/>
    </source>
</evidence>
<evidence type="ECO:0000256" key="14">
    <source>
        <dbReference type="ARBA" id="ARBA00023408"/>
    </source>
</evidence>
<reference evidence="44" key="1">
    <citation type="submission" date="2021-02" db="EMBL/GenBank/DDBJ databases">
        <authorList>
            <person name="Nowell W R."/>
        </authorList>
    </citation>
    <scope>NUCLEOTIDE SEQUENCE</scope>
    <source>
        <strain evidence="44">Ploen Becks lab</strain>
    </source>
</reference>
<comment type="similarity">
    <text evidence="2">Belongs to the 'GDSL' lipolytic enzyme family. Phospholipase B1 subfamily.</text>
</comment>
<comment type="catalytic activity">
    <reaction evidence="23">
        <text>1-(9Z-octadecenoyl)-glycerol + H2O = glycerol + (9Z)-octadecenoate + H(+)</text>
        <dbReference type="Rhea" id="RHEA:38487"/>
        <dbReference type="ChEBI" id="CHEBI:15377"/>
        <dbReference type="ChEBI" id="CHEBI:15378"/>
        <dbReference type="ChEBI" id="CHEBI:17754"/>
        <dbReference type="ChEBI" id="CHEBI:30823"/>
        <dbReference type="ChEBI" id="CHEBI:75342"/>
    </reaction>
    <physiologicalReaction direction="left-to-right" evidence="23">
        <dbReference type="Rhea" id="RHEA:38488"/>
    </physiologicalReaction>
</comment>
<dbReference type="GO" id="GO:0016324">
    <property type="term" value="C:apical plasma membrane"/>
    <property type="evidence" value="ECO:0007669"/>
    <property type="project" value="UniProtKB-SubCell"/>
</dbReference>
<evidence type="ECO:0000256" key="9">
    <source>
        <dbReference type="ARBA" id="ARBA00022989"/>
    </source>
</evidence>
<comment type="catalytic activity">
    <reaction evidence="13">
        <text>a triacylglycerol + H2O = a diacylglycerol + a fatty acid + H(+)</text>
        <dbReference type="Rhea" id="RHEA:12044"/>
        <dbReference type="ChEBI" id="CHEBI:15377"/>
        <dbReference type="ChEBI" id="CHEBI:15378"/>
        <dbReference type="ChEBI" id="CHEBI:17855"/>
        <dbReference type="ChEBI" id="CHEBI:18035"/>
        <dbReference type="ChEBI" id="CHEBI:28868"/>
        <dbReference type="EC" id="3.1.1.3"/>
    </reaction>
    <physiologicalReaction direction="left-to-right" evidence="13">
        <dbReference type="Rhea" id="RHEA:12045"/>
    </physiologicalReaction>
</comment>
<comment type="catalytic activity">
    <reaction evidence="30">
        <text>1-hexadecanoyl-2-(9Z,12Z-octadecadienoyl)-sn-glycero-3-phosphocholine + H2O = 2-(9Z,12Z-octadecadienoyl)-sn-glycero-3-phosphocholine + hexadecanoate + H(+)</text>
        <dbReference type="Rhea" id="RHEA:40971"/>
        <dbReference type="ChEBI" id="CHEBI:7896"/>
        <dbReference type="ChEBI" id="CHEBI:15377"/>
        <dbReference type="ChEBI" id="CHEBI:15378"/>
        <dbReference type="ChEBI" id="CHEBI:73002"/>
        <dbReference type="ChEBI" id="CHEBI:76084"/>
    </reaction>
    <physiologicalReaction direction="left-to-right" evidence="30">
        <dbReference type="Rhea" id="RHEA:40972"/>
    </physiologicalReaction>
</comment>
<evidence type="ECO:0000256" key="30">
    <source>
        <dbReference type="ARBA" id="ARBA00048362"/>
    </source>
</evidence>
<evidence type="ECO:0000256" key="28">
    <source>
        <dbReference type="ARBA" id="ARBA00048058"/>
    </source>
</evidence>
<comment type="catalytic activity">
    <reaction evidence="15">
        <text>a 1,2-diacyl-sn-glycero-3-phosphocholine + H2O = a 1-acyl-sn-glycero-3-phosphocholine + a fatty acid + H(+)</text>
        <dbReference type="Rhea" id="RHEA:15801"/>
        <dbReference type="ChEBI" id="CHEBI:15377"/>
        <dbReference type="ChEBI" id="CHEBI:15378"/>
        <dbReference type="ChEBI" id="CHEBI:28868"/>
        <dbReference type="ChEBI" id="CHEBI:57643"/>
        <dbReference type="ChEBI" id="CHEBI:58168"/>
        <dbReference type="EC" id="3.1.1.4"/>
    </reaction>
    <physiologicalReaction direction="left-to-right" evidence="15">
        <dbReference type="Rhea" id="RHEA:15802"/>
    </physiologicalReaction>
</comment>
<comment type="catalytic activity">
    <reaction evidence="14">
        <text>1-hexadecanoyl-2-(9Z,12Z-octadecadienoyl)-sn-glycero-3-phosphocholine + H2O = (9Z,12Z)-octadecadienoate + 1-hexadecanoyl-sn-glycero-3-phosphocholine + H(+)</text>
        <dbReference type="Rhea" id="RHEA:40811"/>
        <dbReference type="ChEBI" id="CHEBI:15377"/>
        <dbReference type="ChEBI" id="CHEBI:15378"/>
        <dbReference type="ChEBI" id="CHEBI:30245"/>
        <dbReference type="ChEBI" id="CHEBI:72998"/>
        <dbReference type="ChEBI" id="CHEBI:73002"/>
    </reaction>
    <physiologicalReaction direction="left-to-right" evidence="14">
        <dbReference type="Rhea" id="RHEA:40812"/>
    </physiologicalReaction>
</comment>
<evidence type="ECO:0000256" key="43">
    <source>
        <dbReference type="SAM" id="SignalP"/>
    </source>
</evidence>
<dbReference type="PANTHER" id="PTHR21325:SF31">
    <property type="entry name" value="GH22081P-RELATED"/>
    <property type="match status" value="1"/>
</dbReference>
<dbReference type="EMBL" id="CAJNOC010001845">
    <property type="protein sequence ID" value="CAF0895415.1"/>
    <property type="molecule type" value="Genomic_DNA"/>
</dbReference>
<dbReference type="GO" id="GO:0004622">
    <property type="term" value="F:phosphatidylcholine lysophospholipase activity"/>
    <property type="evidence" value="ECO:0007669"/>
    <property type="project" value="UniProtKB-EC"/>
</dbReference>
<comment type="subcellular location">
    <subcellularLocation>
        <location evidence="1">Apical cell membrane</location>
        <topology evidence="1">Single-pass type I membrane protein</topology>
    </subcellularLocation>
</comment>
<comment type="catalytic activity">
    <reaction evidence="21">
        <text>1-hexadecanoyl-2-(9Z)-octadecenoyl-3-octadecanoyl-sn-glycerol + H2O = 2-(9Z-octadecenoyl)-3-octadecanoyl-sn-glycerol + hexadecanoate + H(+)</text>
        <dbReference type="Rhea" id="RHEA:41107"/>
        <dbReference type="ChEBI" id="CHEBI:7896"/>
        <dbReference type="ChEBI" id="CHEBI:15377"/>
        <dbReference type="ChEBI" id="CHEBI:15378"/>
        <dbReference type="ChEBI" id="CHEBI:75558"/>
        <dbReference type="ChEBI" id="CHEBI:77623"/>
    </reaction>
    <physiologicalReaction direction="left-to-right" evidence="21">
        <dbReference type="Rhea" id="RHEA:41108"/>
    </physiologicalReaction>
</comment>
<evidence type="ECO:0000256" key="42">
    <source>
        <dbReference type="ARBA" id="ARBA00049461"/>
    </source>
</evidence>
<evidence type="ECO:0000256" key="1">
    <source>
        <dbReference type="ARBA" id="ARBA00004247"/>
    </source>
</evidence>
<organism evidence="44 45">
    <name type="scientific">Brachionus calyciflorus</name>
    <dbReference type="NCBI Taxonomy" id="104777"/>
    <lineage>
        <taxon>Eukaryota</taxon>
        <taxon>Metazoa</taxon>
        <taxon>Spiralia</taxon>
        <taxon>Gnathifera</taxon>
        <taxon>Rotifera</taxon>
        <taxon>Eurotatoria</taxon>
        <taxon>Monogononta</taxon>
        <taxon>Pseudotrocha</taxon>
        <taxon>Ploima</taxon>
        <taxon>Brachionidae</taxon>
        <taxon>Brachionus</taxon>
    </lineage>
</organism>
<evidence type="ECO:0000256" key="25">
    <source>
        <dbReference type="ARBA" id="ARBA00048011"/>
    </source>
</evidence>
<feature type="signal peptide" evidence="43">
    <location>
        <begin position="1"/>
        <end position="20"/>
    </location>
</feature>
<evidence type="ECO:0000256" key="3">
    <source>
        <dbReference type="ARBA" id="ARBA00015133"/>
    </source>
</evidence>
<evidence type="ECO:0000256" key="10">
    <source>
        <dbReference type="ARBA" id="ARBA00023098"/>
    </source>
</evidence>
<comment type="catalytic activity">
    <reaction evidence="34">
        <text>1-hexadecanoyl-2-(9Z-octadecenoyl)-sn-glycero-3-phosphoethanolamine + H2O = 1-hexadecanoyl-sn-glycero-3-phosphoethanolamine + (9Z)-octadecenoate + H(+)</text>
        <dbReference type="Rhea" id="RHEA:40911"/>
        <dbReference type="ChEBI" id="CHEBI:15377"/>
        <dbReference type="ChEBI" id="CHEBI:15378"/>
        <dbReference type="ChEBI" id="CHEBI:30823"/>
        <dbReference type="ChEBI" id="CHEBI:73004"/>
        <dbReference type="ChEBI" id="CHEBI:73007"/>
    </reaction>
    <physiologicalReaction direction="left-to-right" evidence="34">
        <dbReference type="Rhea" id="RHEA:40912"/>
    </physiologicalReaction>
</comment>
<evidence type="ECO:0000313" key="44">
    <source>
        <dbReference type="EMBL" id="CAF0895415.1"/>
    </source>
</evidence>
<dbReference type="AlphaFoldDB" id="A0A813Z8K4"/>
<dbReference type="InterPro" id="IPR001087">
    <property type="entry name" value="GDSL"/>
</dbReference>
<keyword evidence="9" id="KW-1133">Transmembrane helix</keyword>
<comment type="catalytic activity">
    <reaction evidence="36">
        <text>1-hexadecanoyl-2-(9Z-octadecenoyl)-sn-glycero-3-phosphocholine + H2O = 1-hexadecanoyl-sn-glycero-3-phosphocholine + (9Z)-octadecenoate + H(+)</text>
        <dbReference type="Rhea" id="RHEA:38779"/>
        <dbReference type="ChEBI" id="CHEBI:15377"/>
        <dbReference type="ChEBI" id="CHEBI:15378"/>
        <dbReference type="ChEBI" id="CHEBI:30823"/>
        <dbReference type="ChEBI" id="CHEBI:72998"/>
        <dbReference type="ChEBI" id="CHEBI:73001"/>
    </reaction>
    <physiologicalReaction direction="left-to-right" evidence="36">
        <dbReference type="Rhea" id="RHEA:38780"/>
    </physiologicalReaction>
</comment>
<evidence type="ECO:0000256" key="7">
    <source>
        <dbReference type="ARBA" id="ARBA00022737"/>
    </source>
</evidence>